<dbReference type="PANTHER" id="PTHR42760">
    <property type="entry name" value="SHORT-CHAIN DEHYDROGENASES/REDUCTASES FAMILY MEMBER"/>
    <property type="match status" value="1"/>
</dbReference>
<dbReference type="GO" id="GO:0016616">
    <property type="term" value="F:oxidoreductase activity, acting on the CH-OH group of donors, NAD or NADP as acceptor"/>
    <property type="evidence" value="ECO:0007669"/>
    <property type="project" value="TreeGrafter"/>
</dbReference>
<dbReference type="RefSeq" id="WP_009210930.1">
    <property type="nucleotide sequence ID" value="NZ_BBWP01000004.1"/>
</dbReference>
<accession>Q1YFR4</accession>
<keyword evidence="2" id="KW-0560">Oxidoreductase</keyword>
<dbReference type="OrthoDB" id="9803333at2"/>
<dbReference type="PRINTS" id="PR00080">
    <property type="entry name" value="SDRFAMILY"/>
</dbReference>
<dbReference type="PRINTS" id="PR00081">
    <property type="entry name" value="GDHRDH"/>
</dbReference>
<comment type="similarity">
    <text evidence="1">Belongs to the short-chain dehydrogenases/reductases (SDR) family.</text>
</comment>
<dbReference type="CDD" id="cd05233">
    <property type="entry name" value="SDR_c"/>
    <property type="match status" value="1"/>
</dbReference>
<dbReference type="Pfam" id="PF13561">
    <property type="entry name" value="adh_short_C2"/>
    <property type="match status" value="1"/>
</dbReference>
<dbReference type="Proteomes" id="UP000000321">
    <property type="component" value="Unassembled WGS sequence"/>
</dbReference>
<protein>
    <submittedName>
        <fullName evidence="3">Oxidoreductase</fullName>
    </submittedName>
</protein>
<evidence type="ECO:0000313" key="4">
    <source>
        <dbReference type="Proteomes" id="UP000000321"/>
    </source>
</evidence>
<dbReference type="EMBL" id="AAPJ01000006">
    <property type="protein sequence ID" value="EAS48909.1"/>
    <property type="molecule type" value="Genomic_DNA"/>
</dbReference>
<proteinExistence type="inferred from homology"/>
<gene>
    <name evidence="3" type="ORF">SI859A1_03116</name>
</gene>
<sequence>MARFAGRAVLVSGAAGGFGRSIATALAAEGARLVLTDRDEGSLEALAAELTGTDIATLAGDVSREATASALVDLATERFCGLDIAINNAGIAHEYRRLQEISAEEAERVIAVDLMGVFFAMKHQIAAMNARFARDGTKAAIVNVASVAGLGGAPLLSVYAAAKHGVIGLTKSAAAENASRGLRINAVCPSFARTAMVLGAPGSLAGATEPSEAEQKIVRGIPMRRLAEIDEVVTAVLFAADPANGFMTGAAIPVDGGLTAI</sequence>
<evidence type="ECO:0000313" key="3">
    <source>
        <dbReference type="EMBL" id="EAS48909.1"/>
    </source>
</evidence>
<dbReference type="PANTHER" id="PTHR42760:SF133">
    <property type="entry name" value="3-OXOACYL-[ACYL-CARRIER-PROTEIN] REDUCTASE"/>
    <property type="match status" value="1"/>
</dbReference>
<dbReference type="PROSITE" id="PS00061">
    <property type="entry name" value="ADH_SHORT"/>
    <property type="match status" value="1"/>
</dbReference>
<comment type="caution">
    <text evidence="3">The sequence shown here is derived from an EMBL/GenBank/DDBJ whole genome shotgun (WGS) entry which is preliminary data.</text>
</comment>
<dbReference type="InterPro" id="IPR020904">
    <property type="entry name" value="Sc_DH/Rdtase_CS"/>
</dbReference>
<dbReference type="FunFam" id="3.40.50.720:FF:000084">
    <property type="entry name" value="Short-chain dehydrogenase reductase"/>
    <property type="match status" value="1"/>
</dbReference>
<dbReference type="InterPro" id="IPR036291">
    <property type="entry name" value="NAD(P)-bd_dom_sf"/>
</dbReference>
<reference evidence="3 4" key="1">
    <citation type="journal article" date="2008" name="Appl. Environ. Microbiol.">
        <title>Genomic insights into Mn(II) oxidation by the marine alphaproteobacterium Aurantimonas sp. strain SI85-9A1.</title>
        <authorList>
            <person name="Dick G.J."/>
            <person name="Podell S."/>
            <person name="Johnson H.A."/>
            <person name="Rivera-Espinoza Y."/>
            <person name="Bernier-Latmani R."/>
            <person name="McCarthy J.K."/>
            <person name="Torpey J.W."/>
            <person name="Clement B.G."/>
            <person name="Gaasterland T."/>
            <person name="Tebo B.M."/>
        </authorList>
    </citation>
    <scope>NUCLEOTIDE SEQUENCE [LARGE SCALE GENOMIC DNA]</scope>
    <source>
        <strain evidence="3 4">SI85-9A1</strain>
    </source>
</reference>
<dbReference type="InterPro" id="IPR002347">
    <property type="entry name" value="SDR_fam"/>
</dbReference>
<evidence type="ECO:0000256" key="2">
    <source>
        <dbReference type="ARBA" id="ARBA00023002"/>
    </source>
</evidence>
<evidence type="ECO:0000256" key="1">
    <source>
        <dbReference type="ARBA" id="ARBA00006484"/>
    </source>
</evidence>
<dbReference type="GO" id="GO:0006633">
    <property type="term" value="P:fatty acid biosynthetic process"/>
    <property type="evidence" value="ECO:0007669"/>
    <property type="project" value="TreeGrafter"/>
</dbReference>
<name>Q1YFR4_AURMS</name>
<dbReference type="SUPFAM" id="SSF51735">
    <property type="entry name" value="NAD(P)-binding Rossmann-fold domains"/>
    <property type="match status" value="1"/>
</dbReference>
<keyword evidence="4" id="KW-1185">Reference proteome</keyword>
<organism evidence="3 4">
    <name type="scientific">Aurantimonas manganoxydans (strain ATCC BAA-1229 / DSM 21871 / SI85-9A1)</name>
    <dbReference type="NCBI Taxonomy" id="287752"/>
    <lineage>
        <taxon>Bacteria</taxon>
        <taxon>Pseudomonadati</taxon>
        <taxon>Pseudomonadota</taxon>
        <taxon>Alphaproteobacteria</taxon>
        <taxon>Hyphomicrobiales</taxon>
        <taxon>Aurantimonadaceae</taxon>
        <taxon>Aurantimonas</taxon>
    </lineage>
</organism>
<dbReference type="AlphaFoldDB" id="Q1YFR4"/>
<dbReference type="HOGENOM" id="CLU_010194_1_0_5"/>
<dbReference type="BioCyc" id="AURANTIMONAS:SI859A1_03116-MONOMER"/>
<dbReference type="Gene3D" id="3.40.50.720">
    <property type="entry name" value="NAD(P)-binding Rossmann-like Domain"/>
    <property type="match status" value="1"/>
</dbReference>
<dbReference type="GO" id="GO:0048038">
    <property type="term" value="F:quinone binding"/>
    <property type="evidence" value="ECO:0007669"/>
    <property type="project" value="TreeGrafter"/>
</dbReference>